<keyword evidence="3" id="KW-1003">Cell membrane</keyword>
<dbReference type="SUPFAM" id="SSF103473">
    <property type="entry name" value="MFS general substrate transporter"/>
    <property type="match status" value="1"/>
</dbReference>
<dbReference type="GO" id="GO:0005886">
    <property type="term" value="C:plasma membrane"/>
    <property type="evidence" value="ECO:0007669"/>
    <property type="project" value="UniProtKB-SubCell"/>
</dbReference>
<dbReference type="CDD" id="cd17321">
    <property type="entry name" value="MFS_MMR_MDR_like"/>
    <property type="match status" value="1"/>
</dbReference>
<keyword evidence="5 7" id="KW-1133">Transmembrane helix</keyword>
<dbReference type="Pfam" id="PF07690">
    <property type="entry name" value="MFS_1"/>
    <property type="match status" value="1"/>
</dbReference>
<evidence type="ECO:0000256" key="3">
    <source>
        <dbReference type="ARBA" id="ARBA00022475"/>
    </source>
</evidence>
<evidence type="ECO:0000256" key="5">
    <source>
        <dbReference type="ARBA" id="ARBA00022989"/>
    </source>
</evidence>
<feature type="transmembrane region" description="Helical" evidence="7">
    <location>
        <begin position="282"/>
        <end position="302"/>
    </location>
</feature>
<proteinExistence type="predicted"/>
<gene>
    <name evidence="9" type="ORF">FHR32_004304</name>
</gene>
<keyword evidence="10" id="KW-1185">Reference proteome</keyword>
<keyword evidence="4 7" id="KW-0812">Transmembrane</keyword>
<reference evidence="9 10" key="1">
    <citation type="submission" date="2020-08" db="EMBL/GenBank/DDBJ databases">
        <title>Sequencing the genomes of 1000 actinobacteria strains.</title>
        <authorList>
            <person name="Klenk H.-P."/>
        </authorList>
    </citation>
    <scope>NUCLEOTIDE SEQUENCE [LARGE SCALE GENOMIC DNA]</scope>
    <source>
        <strain evidence="9 10">DSM 43023</strain>
    </source>
</reference>
<feature type="transmembrane region" description="Helical" evidence="7">
    <location>
        <begin position="412"/>
        <end position="436"/>
    </location>
</feature>
<dbReference type="PROSITE" id="PS50850">
    <property type="entry name" value="MFS"/>
    <property type="match status" value="1"/>
</dbReference>
<feature type="transmembrane region" description="Helical" evidence="7">
    <location>
        <begin position="371"/>
        <end position="391"/>
    </location>
</feature>
<feature type="transmembrane region" description="Helical" evidence="7">
    <location>
        <begin position="485"/>
        <end position="507"/>
    </location>
</feature>
<feature type="transmembrane region" description="Helical" evidence="7">
    <location>
        <begin position="179"/>
        <end position="202"/>
    </location>
</feature>
<evidence type="ECO:0000313" key="9">
    <source>
        <dbReference type="EMBL" id="MBB4939999.1"/>
    </source>
</evidence>
<feature type="transmembrane region" description="Helical" evidence="7">
    <location>
        <begin position="244"/>
        <end position="262"/>
    </location>
</feature>
<dbReference type="InterPro" id="IPR020846">
    <property type="entry name" value="MFS_dom"/>
</dbReference>
<feature type="transmembrane region" description="Helical" evidence="7">
    <location>
        <begin position="26"/>
        <end position="49"/>
    </location>
</feature>
<feature type="domain" description="Major facilitator superfamily (MFS) profile" evidence="8">
    <location>
        <begin position="28"/>
        <end position="511"/>
    </location>
</feature>
<dbReference type="RefSeq" id="WP_184755885.1">
    <property type="nucleotide sequence ID" value="NZ_BAABEK010000072.1"/>
</dbReference>
<evidence type="ECO:0000256" key="6">
    <source>
        <dbReference type="ARBA" id="ARBA00023136"/>
    </source>
</evidence>
<evidence type="ECO:0000259" key="8">
    <source>
        <dbReference type="PROSITE" id="PS50850"/>
    </source>
</evidence>
<dbReference type="Gene3D" id="1.20.1720.10">
    <property type="entry name" value="Multidrug resistance protein D"/>
    <property type="match status" value="1"/>
</dbReference>
<keyword evidence="6 7" id="KW-0472">Membrane</keyword>
<accession>A0A7W7RXC6</accession>
<sequence length="545" mass="55359">MSSENAPCPTLEPTAAVPPATDRRRWAVLAVLCVSLLLVGVDLTVLHVVVPTLTRQLLPSGAELLWIVDVYALTVAASLVTFGTLGDRIGRRRLVLAGFAVFGLASAAAAWAGTPAQLIAARALLGGGAAMIMASTVAIIRVVFTGRRERALAIGIWTASHSVGAAIGPVVGGLLLQRWWWGAVFLVNVPIAALALAVGARVIPESRDPVPGRWDAVSAAMSAAGLAGVVYSLKRAGDQGGVDLPVLAAGVGGTGLLVLFVLRQRRLSQPLLDLSLFAARRFTAATLCVLGCFGCYTALLFFLTQRFQLVDGHSPLRAGLSLIPLAAAAAVGATSAPWLAARWGNRWAITAALAAFAAGLAVLAAGGEGGVLPWALVTIGVGAGVVMTLGADSIMAAARPEQAGQAAAIQETAFELGAGMGIATLGTALAVTYRIALPPVPGLGPGDHAAARESIGTAIEIADRLAPPVAVPLREVARSAFEQGFATVTAAAAVIVVLTAVMAAILLKDDDVWRSGRQLLHPGGGGACSSSPCMGCTIQAASPEA</sequence>
<evidence type="ECO:0000256" key="7">
    <source>
        <dbReference type="SAM" id="Phobius"/>
    </source>
</evidence>
<name>A0A7W7RXC6_9ACTN</name>
<feature type="transmembrane region" description="Helical" evidence="7">
    <location>
        <begin position="151"/>
        <end position="173"/>
    </location>
</feature>
<dbReference type="Gene3D" id="1.20.1250.20">
    <property type="entry name" value="MFS general substrate transporter like domains"/>
    <property type="match status" value="1"/>
</dbReference>
<dbReference type="Proteomes" id="UP000534286">
    <property type="component" value="Unassembled WGS sequence"/>
</dbReference>
<keyword evidence="2" id="KW-0813">Transport</keyword>
<evidence type="ECO:0000256" key="1">
    <source>
        <dbReference type="ARBA" id="ARBA00004651"/>
    </source>
</evidence>
<protein>
    <submittedName>
        <fullName evidence="9">DHA2 family multidrug resistance protein-like MFS transporter</fullName>
    </submittedName>
</protein>
<dbReference type="EMBL" id="JACHJU010000001">
    <property type="protein sequence ID" value="MBB4939999.1"/>
    <property type="molecule type" value="Genomic_DNA"/>
</dbReference>
<feature type="transmembrane region" description="Helical" evidence="7">
    <location>
        <begin position="94"/>
        <end position="113"/>
    </location>
</feature>
<feature type="transmembrane region" description="Helical" evidence="7">
    <location>
        <begin position="214"/>
        <end position="232"/>
    </location>
</feature>
<evidence type="ECO:0000256" key="2">
    <source>
        <dbReference type="ARBA" id="ARBA00022448"/>
    </source>
</evidence>
<dbReference type="InterPro" id="IPR036259">
    <property type="entry name" value="MFS_trans_sf"/>
</dbReference>
<feature type="transmembrane region" description="Helical" evidence="7">
    <location>
        <begin position="347"/>
        <end position="365"/>
    </location>
</feature>
<evidence type="ECO:0000313" key="10">
    <source>
        <dbReference type="Proteomes" id="UP000534286"/>
    </source>
</evidence>
<feature type="transmembrane region" description="Helical" evidence="7">
    <location>
        <begin position="119"/>
        <end position="144"/>
    </location>
</feature>
<dbReference type="PANTHER" id="PTHR42718:SF47">
    <property type="entry name" value="METHYL VIOLOGEN RESISTANCE PROTEIN SMVA"/>
    <property type="match status" value="1"/>
</dbReference>
<comment type="caution">
    <text evidence="9">The sequence shown here is derived from an EMBL/GenBank/DDBJ whole genome shotgun (WGS) entry which is preliminary data.</text>
</comment>
<dbReference type="InterPro" id="IPR011701">
    <property type="entry name" value="MFS"/>
</dbReference>
<organism evidence="9 10">
    <name type="scientific">Streptosporangium album</name>
    <dbReference type="NCBI Taxonomy" id="47479"/>
    <lineage>
        <taxon>Bacteria</taxon>
        <taxon>Bacillati</taxon>
        <taxon>Actinomycetota</taxon>
        <taxon>Actinomycetes</taxon>
        <taxon>Streptosporangiales</taxon>
        <taxon>Streptosporangiaceae</taxon>
        <taxon>Streptosporangium</taxon>
    </lineage>
</organism>
<comment type="subcellular location">
    <subcellularLocation>
        <location evidence="1">Cell membrane</location>
        <topology evidence="1">Multi-pass membrane protein</topology>
    </subcellularLocation>
</comment>
<feature type="transmembrane region" description="Helical" evidence="7">
    <location>
        <begin position="64"/>
        <end position="82"/>
    </location>
</feature>
<dbReference type="GO" id="GO:0022857">
    <property type="term" value="F:transmembrane transporter activity"/>
    <property type="evidence" value="ECO:0007669"/>
    <property type="project" value="InterPro"/>
</dbReference>
<feature type="transmembrane region" description="Helical" evidence="7">
    <location>
        <begin position="322"/>
        <end position="340"/>
    </location>
</feature>
<dbReference type="AlphaFoldDB" id="A0A7W7RXC6"/>
<evidence type="ECO:0000256" key="4">
    <source>
        <dbReference type="ARBA" id="ARBA00022692"/>
    </source>
</evidence>
<dbReference type="PANTHER" id="PTHR42718">
    <property type="entry name" value="MAJOR FACILITATOR SUPERFAMILY MULTIDRUG TRANSPORTER MFSC"/>
    <property type="match status" value="1"/>
</dbReference>